<dbReference type="PANTHER" id="PTHR46238:SF8">
    <property type="entry name" value="ENDONUCLEASE_EXONUCLEASE_PHOSPHATASE DOMAIN-CONTAINING PROTEIN"/>
    <property type="match status" value="1"/>
</dbReference>
<proteinExistence type="predicted"/>
<dbReference type="WBParaSite" id="HPBE_0001841001-mRNA-1">
    <property type="protein sequence ID" value="HPBE_0001841001-mRNA-1"/>
    <property type="gene ID" value="HPBE_0001841001"/>
</dbReference>
<reference evidence="1 2" key="1">
    <citation type="submission" date="2018-11" db="EMBL/GenBank/DDBJ databases">
        <authorList>
            <consortium name="Pathogen Informatics"/>
        </authorList>
    </citation>
    <scope>NUCLEOTIDE SEQUENCE [LARGE SCALE GENOMIC DNA]</scope>
</reference>
<dbReference type="PANTHER" id="PTHR46238">
    <property type="entry name" value="REVERSE TRANSCRIPTASE DOMAIN-CONTAINING PROTEIN"/>
    <property type="match status" value="1"/>
</dbReference>
<accession>A0A183G918</accession>
<evidence type="ECO:0000313" key="3">
    <source>
        <dbReference type="WBParaSite" id="HPBE_0001841001-mRNA-1"/>
    </source>
</evidence>
<dbReference type="AlphaFoldDB" id="A0A183G918"/>
<dbReference type="EMBL" id="UZAH01030671">
    <property type="protein sequence ID" value="VDP11493.1"/>
    <property type="molecule type" value="Genomic_DNA"/>
</dbReference>
<evidence type="ECO:0000313" key="1">
    <source>
        <dbReference type="EMBL" id="VDP11493.1"/>
    </source>
</evidence>
<sequence>MTADEDESSSIKVNGIDLPRTSVFKYLGSAIASDGGLLVADNSHVSAAWSKWRFLTGALFDKKIPEQLKLKIYRAVVRPAPIYGAECWPVTKEIERRLSVMETKILRDYRSCAFGTSAPFSKDLESPRWFRSLCKR</sequence>
<reference evidence="3" key="2">
    <citation type="submission" date="2019-09" db="UniProtKB">
        <authorList>
            <consortium name="WormBaseParasite"/>
        </authorList>
    </citation>
    <scope>IDENTIFICATION</scope>
</reference>
<dbReference type="OrthoDB" id="5849210at2759"/>
<protein>
    <submittedName>
        <fullName evidence="1 3">Uncharacterized protein</fullName>
    </submittedName>
</protein>
<gene>
    <name evidence="1" type="ORF">HPBE_LOCUS18409</name>
</gene>
<name>A0A183G918_HELPZ</name>
<accession>A0A3P8EQR8</accession>
<evidence type="ECO:0000313" key="2">
    <source>
        <dbReference type="Proteomes" id="UP000050761"/>
    </source>
</evidence>
<keyword evidence="2" id="KW-1185">Reference proteome</keyword>
<organism evidence="2 3">
    <name type="scientific">Heligmosomoides polygyrus</name>
    <name type="common">Parasitic roundworm</name>
    <dbReference type="NCBI Taxonomy" id="6339"/>
    <lineage>
        <taxon>Eukaryota</taxon>
        <taxon>Metazoa</taxon>
        <taxon>Ecdysozoa</taxon>
        <taxon>Nematoda</taxon>
        <taxon>Chromadorea</taxon>
        <taxon>Rhabditida</taxon>
        <taxon>Rhabditina</taxon>
        <taxon>Rhabditomorpha</taxon>
        <taxon>Strongyloidea</taxon>
        <taxon>Heligmosomidae</taxon>
        <taxon>Heligmosomoides</taxon>
    </lineage>
</organism>
<dbReference type="Proteomes" id="UP000050761">
    <property type="component" value="Unassembled WGS sequence"/>
</dbReference>